<sequence>MGMRELSVSLASCWPVVEVVAPISAVRMTVTHSTALSSRWTGVRRASAAVVISSGVGRCFGSLRMRVAHRSPGAQAVLMAGSEAEAAWRALFAPVRPLCLFSRAAASLIPCWWDCRSCRGSARPACVDAIQSRVKCCRACHSLRLDCCVCGSRLRGEGDVRQGADHDKNPGLLEGWTEVPCQTTSMLCSFFRGSRMLVLVNGYLALRQLGRDGGARGLDATSVF</sequence>
<dbReference type="Proteomes" id="UP000799444">
    <property type="component" value="Unassembled WGS sequence"/>
</dbReference>
<proteinExistence type="predicted"/>
<dbReference type="AlphaFoldDB" id="A0A9P4QMR9"/>
<dbReference type="EMBL" id="ML996278">
    <property type="protein sequence ID" value="KAF2728485.1"/>
    <property type="molecule type" value="Genomic_DNA"/>
</dbReference>
<protein>
    <submittedName>
        <fullName evidence="1">Uncharacterized protein</fullName>
    </submittedName>
</protein>
<comment type="caution">
    <text evidence="1">The sequence shown here is derived from an EMBL/GenBank/DDBJ whole genome shotgun (WGS) entry which is preliminary data.</text>
</comment>
<evidence type="ECO:0000313" key="1">
    <source>
        <dbReference type="EMBL" id="KAF2728485.1"/>
    </source>
</evidence>
<name>A0A9P4QMR9_9PLEO</name>
<evidence type="ECO:0000313" key="2">
    <source>
        <dbReference type="Proteomes" id="UP000799444"/>
    </source>
</evidence>
<reference evidence="1" key="1">
    <citation type="journal article" date="2020" name="Stud. Mycol.">
        <title>101 Dothideomycetes genomes: a test case for predicting lifestyles and emergence of pathogens.</title>
        <authorList>
            <person name="Haridas S."/>
            <person name="Albert R."/>
            <person name="Binder M."/>
            <person name="Bloem J."/>
            <person name="Labutti K."/>
            <person name="Salamov A."/>
            <person name="Andreopoulos B."/>
            <person name="Baker S."/>
            <person name="Barry K."/>
            <person name="Bills G."/>
            <person name="Bluhm B."/>
            <person name="Cannon C."/>
            <person name="Castanera R."/>
            <person name="Culley D."/>
            <person name="Daum C."/>
            <person name="Ezra D."/>
            <person name="Gonzalez J."/>
            <person name="Henrissat B."/>
            <person name="Kuo A."/>
            <person name="Liang C."/>
            <person name="Lipzen A."/>
            <person name="Lutzoni F."/>
            <person name="Magnuson J."/>
            <person name="Mondo S."/>
            <person name="Nolan M."/>
            <person name="Ohm R."/>
            <person name="Pangilinan J."/>
            <person name="Park H.-J."/>
            <person name="Ramirez L."/>
            <person name="Alfaro M."/>
            <person name="Sun H."/>
            <person name="Tritt A."/>
            <person name="Yoshinaga Y."/>
            <person name="Zwiers L.-H."/>
            <person name="Turgeon B."/>
            <person name="Goodwin S."/>
            <person name="Spatafora J."/>
            <person name="Crous P."/>
            <person name="Grigoriev I."/>
        </authorList>
    </citation>
    <scope>NUCLEOTIDE SEQUENCE</scope>
    <source>
        <strain evidence="1">CBS 125425</strain>
    </source>
</reference>
<accession>A0A9P4QMR9</accession>
<keyword evidence="2" id="KW-1185">Reference proteome</keyword>
<gene>
    <name evidence="1" type="ORF">EJ04DRAFT_516560</name>
</gene>
<organism evidence="1 2">
    <name type="scientific">Polyplosphaeria fusca</name>
    <dbReference type="NCBI Taxonomy" id="682080"/>
    <lineage>
        <taxon>Eukaryota</taxon>
        <taxon>Fungi</taxon>
        <taxon>Dikarya</taxon>
        <taxon>Ascomycota</taxon>
        <taxon>Pezizomycotina</taxon>
        <taxon>Dothideomycetes</taxon>
        <taxon>Pleosporomycetidae</taxon>
        <taxon>Pleosporales</taxon>
        <taxon>Tetraplosphaeriaceae</taxon>
        <taxon>Polyplosphaeria</taxon>
    </lineage>
</organism>